<dbReference type="RefSeq" id="YP_001497398.1">
    <property type="nucleotide sequence ID" value="NC_009898.1"/>
</dbReference>
<proteinExistence type="predicted"/>
<keyword evidence="2" id="KW-1185">Reference proteome</keyword>
<gene>
    <name evidence="1" type="primary">b202L</name>
    <name evidence="1" type="ORF">NY2A_b202L</name>
</gene>
<reference evidence="1 2" key="1">
    <citation type="journal article" date="2007" name="Virology">
        <title>Sequence and annotation of the 369-kb NY-2A and the 345-kb AR158 viruses that infect Chlorella NC64A.</title>
        <authorList>
            <person name="Fitzgerald L.A."/>
            <person name="Graves M.V."/>
            <person name="Li X."/>
            <person name="Feldblyum T."/>
            <person name="Nierman W.C."/>
            <person name="Van Etten J.L."/>
        </authorList>
    </citation>
    <scope>NUCLEOTIDE SEQUENCE [LARGE SCALE GENOMIC DNA]</scope>
    <source>
        <strain evidence="1 2">NY-2A</strain>
    </source>
</reference>
<dbReference type="Proteomes" id="UP000202419">
    <property type="component" value="Segment"/>
</dbReference>
<dbReference type="GeneID" id="5659096"/>
<dbReference type="KEGG" id="vg:5659096"/>
<dbReference type="EMBL" id="DQ491002">
    <property type="protein sequence ID" value="ABT14601.1"/>
    <property type="molecule type" value="Genomic_DNA"/>
</dbReference>
<dbReference type="OrthoDB" id="38640at10239"/>
<organism evidence="1 2">
    <name type="scientific">Paramecium bursaria Chlorella virus NY2A</name>
    <name type="common">PBCV-NY2A</name>
    <dbReference type="NCBI Taxonomy" id="46021"/>
    <lineage>
        <taxon>Viruses</taxon>
        <taxon>Varidnaviria</taxon>
        <taxon>Bamfordvirae</taxon>
        <taxon>Nucleocytoviricota</taxon>
        <taxon>Megaviricetes</taxon>
        <taxon>Algavirales</taxon>
        <taxon>Phycodnaviridae</taxon>
        <taxon>Chlorovirus</taxon>
        <taxon>Chlorovirus americanus</taxon>
    </lineage>
</organism>
<evidence type="ECO:0000313" key="2">
    <source>
        <dbReference type="Proteomes" id="UP000202419"/>
    </source>
</evidence>
<name>A7IW77_PBCVN</name>
<evidence type="ECO:0000313" key="1">
    <source>
        <dbReference type="EMBL" id="ABT14601.1"/>
    </source>
</evidence>
<organismHost>
    <name type="scientific">Chlorella</name>
    <dbReference type="NCBI Taxonomy" id="3071"/>
</organismHost>
<sequence length="132" mass="14801">MYIEQKVLPYPVSRERIPPPVFFKDFNKASVALSCSSSFLRVPSNVTSPIGTTAPKSSVTTSRSRVSFAQYRGTYTYSLSLLKILNFLGKSSSRVKGETVSSRCTSFFSFSVRSEILILRPDLDKIPTRLIY</sequence>
<protein>
    <submittedName>
        <fullName evidence="1">Uncharacterized protein b202L</fullName>
    </submittedName>
</protein>
<accession>A7IW77</accession>